<feature type="transmembrane region" description="Helical" evidence="6">
    <location>
        <begin position="252"/>
        <end position="270"/>
    </location>
</feature>
<evidence type="ECO:0000256" key="1">
    <source>
        <dbReference type="ARBA" id="ARBA00004141"/>
    </source>
</evidence>
<keyword evidence="2 6" id="KW-0812">Transmembrane</keyword>
<keyword evidence="9" id="KW-1185">Reference proteome</keyword>
<dbReference type="InterPro" id="IPR051784">
    <property type="entry name" value="Nod_factor_ABC_transporter"/>
</dbReference>
<evidence type="ECO:0000256" key="4">
    <source>
        <dbReference type="ARBA" id="ARBA00023136"/>
    </source>
</evidence>
<feature type="transmembrane region" description="Helical" evidence="6">
    <location>
        <begin position="90"/>
        <end position="112"/>
    </location>
</feature>
<feature type="transmembrane region" description="Helical" evidence="6">
    <location>
        <begin position="169"/>
        <end position="191"/>
    </location>
</feature>
<dbReference type="EMBL" id="LVZK01000001">
    <property type="protein sequence ID" value="OAP86180.1"/>
    <property type="molecule type" value="Genomic_DNA"/>
</dbReference>
<evidence type="ECO:0000256" key="3">
    <source>
        <dbReference type="ARBA" id="ARBA00022989"/>
    </source>
</evidence>
<gene>
    <name evidence="8" type="ORF">A4H34_03120</name>
</gene>
<dbReference type="Pfam" id="PF12698">
    <property type="entry name" value="ABC2_membrane_3"/>
    <property type="match status" value="1"/>
</dbReference>
<feature type="transmembrane region" description="Helical" evidence="6">
    <location>
        <begin position="50"/>
        <end position="70"/>
    </location>
</feature>
<name>A0A179B402_9ACTO</name>
<dbReference type="STRING" id="1823756.A4H34_03120"/>
<evidence type="ECO:0000313" key="9">
    <source>
        <dbReference type="Proteomes" id="UP000078368"/>
    </source>
</evidence>
<comment type="subcellular location">
    <subcellularLocation>
        <location evidence="1">Membrane</location>
        <topology evidence="1">Multi-pass membrane protein</topology>
    </subcellularLocation>
</comment>
<comment type="caution">
    <text evidence="8">The sequence shown here is derived from an EMBL/GenBank/DDBJ whole genome shotgun (WGS) entry which is preliminary data.</text>
</comment>
<dbReference type="Proteomes" id="UP000078368">
    <property type="component" value="Unassembled WGS sequence"/>
</dbReference>
<evidence type="ECO:0000256" key="6">
    <source>
        <dbReference type="SAM" id="Phobius"/>
    </source>
</evidence>
<dbReference type="PANTHER" id="PTHR43229:SF2">
    <property type="entry name" value="NODULATION PROTEIN J"/>
    <property type="match status" value="1"/>
</dbReference>
<evidence type="ECO:0000256" key="5">
    <source>
        <dbReference type="SAM" id="MobiDB-lite"/>
    </source>
</evidence>
<feature type="region of interest" description="Disordered" evidence="5">
    <location>
        <begin position="1"/>
        <end position="31"/>
    </location>
</feature>
<feature type="transmembrane region" description="Helical" evidence="6">
    <location>
        <begin position="198"/>
        <end position="218"/>
    </location>
</feature>
<keyword evidence="4 6" id="KW-0472">Membrane</keyword>
<evidence type="ECO:0000256" key="2">
    <source>
        <dbReference type="ARBA" id="ARBA00022692"/>
    </source>
</evidence>
<accession>A0A179B402</accession>
<dbReference type="RefSeq" id="WP_064231042.1">
    <property type="nucleotide sequence ID" value="NZ_LVZK01000001.1"/>
</dbReference>
<dbReference type="InterPro" id="IPR013525">
    <property type="entry name" value="ABC2_TM"/>
</dbReference>
<feature type="transmembrane region" description="Helical" evidence="6">
    <location>
        <begin position="133"/>
        <end position="157"/>
    </location>
</feature>
<dbReference type="AlphaFoldDB" id="A0A179B402"/>
<feature type="domain" description="ABC-2 type transporter transmembrane" evidence="7">
    <location>
        <begin position="86"/>
        <end position="268"/>
    </location>
</feature>
<keyword evidence="3 6" id="KW-1133">Transmembrane helix</keyword>
<protein>
    <recommendedName>
        <fullName evidence="7">ABC-2 type transporter transmembrane domain-containing protein</fullName>
    </recommendedName>
</protein>
<organism evidence="8 9">
    <name type="scientific">Peptidiphaga gingivicola</name>
    <dbReference type="NCBI Taxonomy" id="2741497"/>
    <lineage>
        <taxon>Bacteria</taxon>
        <taxon>Bacillati</taxon>
        <taxon>Actinomycetota</taxon>
        <taxon>Actinomycetes</taxon>
        <taxon>Actinomycetales</taxon>
        <taxon>Actinomycetaceae</taxon>
        <taxon>Peptidiphaga</taxon>
    </lineage>
</organism>
<dbReference type="GO" id="GO:0140359">
    <property type="term" value="F:ABC-type transporter activity"/>
    <property type="evidence" value="ECO:0007669"/>
    <property type="project" value="InterPro"/>
</dbReference>
<reference evidence="8 9" key="1">
    <citation type="submission" date="2016-04" db="EMBL/GenBank/DDBJ databases">
        <title>Peptidophaga gingivicola gen. nov., sp. nov., isolated from human subgingival plaque.</title>
        <authorList>
            <person name="Beall C.J."/>
            <person name="Mokrzan E.M."/>
            <person name="Griffen A.L."/>
            <person name="Leys E.J."/>
        </authorList>
    </citation>
    <scope>NUCLEOTIDE SEQUENCE [LARGE SCALE GENOMIC DNA]</scope>
    <source>
        <strain evidence="8 9">BA112</strain>
    </source>
</reference>
<proteinExistence type="predicted"/>
<evidence type="ECO:0000259" key="7">
    <source>
        <dbReference type="Pfam" id="PF12698"/>
    </source>
</evidence>
<dbReference type="OrthoDB" id="63188at2"/>
<evidence type="ECO:0000313" key="8">
    <source>
        <dbReference type="EMBL" id="OAP86180.1"/>
    </source>
</evidence>
<sequence length="279" mass="30176">MSAKKPSQEASAARPGTTTGQPIRAARPAPSRRPLHGLWSLLRHQFRHTVLYPSNLGFALLLPVIMYFMFGAFQSYSSAWRGHSNVSAQVMFSMGAYGATMAAASIAAGVGIERASGWSRQLALTPTTSATYLVNKILLALASALLSLLGLMAVGFLCGAKAEGPMWVAVPGLIIFGSLVTANMGLALGYLFRSDAAYAIIGGGSAIFAFLAGVWVPLDNMPEFFRDFAPYTPMYGLFHFSQWPLEDAPFNWAWIVNIAVWTAFFAAIAIRRIRKDTAR</sequence>
<dbReference type="GO" id="GO:0016020">
    <property type="term" value="C:membrane"/>
    <property type="evidence" value="ECO:0007669"/>
    <property type="project" value="UniProtKB-SubCell"/>
</dbReference>
<dbReference type="PANTHER" id="PTHR43229">
    <property type="entry name" value="NODULATION PROTEIN J"/>
    <property type="match status" value="1"/>
</dbReference>